<dbReference type="PANTHER" id="PTHR43381:SF5">
    <property type="entry name" value="TR-TYPE G DOMAIN-CONTAINING PROTEIN"/>
    <property type="match status" value="1"/>
</dbReference>
<sequence length="708" mass="77992">MSKMRIHEYAKAHDLQSKDVIDTLNANGGDFKSHMASLEDEDIKVLDNKFKKAEPKKENKKPENKKQDNNNKKNNQPHGKNNKNNKNSKNNKNNKNNQNKNNQNKNNTAKKDHGNDKKTAPKEEGPKVFTYVEGITVGELAEKIGVDASKVVKDLFMLGIMTNINQSLDNEAVEIVADNYGYTVEQEVVIDDTDLDVYFDIDESELTEERPSIVTIMGHVDHGKTTLLDSIRNANVTEGEAGGITQHIGAYQINWNDKDITFLDTPGHEAFTTMRARGAQVTDITILVVAADDGVMPQTIEALNHAKAAEVPIIVAVNKVDKPTANPDRVMTELGEYGLFPEDWGGDTIFVPLSALTGEGIDDLLEMITLVGEMQELKTSHDREAIGTVIEAELDKSRGPVATLLVQHGTLNVGDSLVVGNTYGKVRAMVNDLGKRIKTAGPSLPVEITGLNDIPEAGDRFVVFKDDKKARQIGEERAENKVLRDREVTNKVSLENLFETLKEGELKDLNLILKADVQGTVEALAASLMKIDVEGVNIRIIHTGVGAINESDVTLANASNAIIIGFNVRPDSNARRTADAEKVDIRLHRVIYKALEEIEQAMKGMLDPEYEEKVIGNAEVRQTFKVSKVGTIAGSYVTDGKITRDAGVRVIRDGVVIFEGELDALKRFKDDVKEVAAGYECGITVKNYNDLKEGDIIEAFIMVEIARV</sequence>
<evidence type="ECO:0000256" key="11">
    <source>
        <dbReference type="SAM" id="MobiDB-lite"/>
    </source>
</evidence>
<evidence type="ECO:0000256" key="3">
    <source>
        <dbReference type="ARBA" id="ARBA00022490"/>
    </source>
</evidence>
<dbReference type="GO" id="GO:0005525">
    <property type="term" value="F:GTP binding"/>
    <property type="evidence" value="ECO:0007669"/>
    <property type="project" value="UniProtKB-KW"/>
</dbReference>
<dbReference type="Gene3D" id="2.40.30.10">
    <property type="entry name" value="Translation factors"/>
    <property type="match status" value="2"/>
</dbReference>
<dbReference type="FunFam" id="2.40.30.10:FF:000007">
    <property type="entry name" value="Translation initiation factor IF-2"/>
    <property type="match status" value="1"/>
</dbReference>
<dbReference type="Proteomes" id="UP000521032">
    <property type="component" value="Unassembled WGS sequence"/>
</dbReference>
<dbReference type="InterPro" id="IPR053905">
    <property type="entry name" value="EF-G-like_DII"/>
</dbReference>
<dbReference type="InterPro" id="IPR044145">
    <property type="entry name" value="IF2_II"/>
</dbReference>
<dbReference type="GO" id="GO:0003743">
    <property type="term" value="F:translation initiation factor activity"/>
    <property type="evidence" value="ECO:0007669"/>
    <property type="project" value="UniProtKB-UniRule"/>
</dbReference>
<dbReference type="NCBIfam" id="TIGR00487">
    <property type="entry name" value="IF-2"/>
    <property type="match status" value="1"/>
</dbReference>
<evidence type="ECO:0000313" key="14">
    <source>
        <dbReference type="Proteomes" id="UP000521032"/>
    </source>
</evidence>
<dbReference type="Gene3D" id="3.40.50.10050">
    <property type="entry name" value="Translation initiation factor IF- 2, domain 3"/>
    <property type="match status" value="1"/>
</dbReference>
<dbReference type="HAMAP" id="MF_00100_B">
    <property type="entry name" value="IF_2_B"/>
    <property type="match status" value="1"/>
</dbReference>
<gene>
    <name evidence="9 13" type="primary">infB</name>
    <name evidence="13" type="ORF">JEOSCH030_01018</name>
</gene>
<evidence type="ECO:0000259" key="12">
    <source>
        <dbReference type="PROSITE" id="PS51722"/>
    </source>
</evidence>
<dbReference type="PROSITE" id="PS01176">
    <property type="entry name" value="IF2"/>
    <property type="match status" value="1"/>
</dbReference>
<dbReference type="Pfam" id="PF04760">
    <property type="entry name" value="IF2_N"/>
    <property type="match status" value="2"/>
</dbReference>
<evidence type="ECO:0000256" key="8">
    <source>
        <dbReference type="ARBA" id="ARBA00025162"/>
    </source>
</evidence>
<dbReference type="InterPro" id="IPR000795">
    <property type="entry name" value="T_Tr_GTP-bd_dom"/>
</dbReference>
<feature type="domain" description="Tr-type G" evidence="12">
    <location>
        <begin position="209"/>
        <end position="378"/>
    </location>
</feature>
<keyword evidence="14" id="KW-1185">Reference proteome</keyword>
<dbReference type="FunFam" id="3.40.50.300:FF:000019">
    <property type="entry name" value="Translation initiation factor IF-2"/>
    <property type="match status" value="1"/>
</dbReference>
<comment type="caution">
    <text evidence="13">The sequence shown here is derived from an EMBL/GenBank/DDBJ whole genome shotgun (WGS) entry which is preliminary data.</text>
</comment>
<dbReference type="InterPro" id="IPR009000">
    <property type="entry name" value="Transl_B-barrel_sf"/>
</dbReference>
<dbReference type="InterPro" id="IPR023115">
    <property type="entry name" value="TIF_IF2_dom3"/>
</dbReference>
<feature type="binding site" evidence="9">
    <location>
        <begin position="218"/>
        <end position="225"/>
    </location>
    <ligand>
        <name>GTP</name>
        <dbReference type="ChEBI" id="CHEBI:37565"/>
    </ligand>
</feature>
<dbReference type="CDD" id="cd01887">
    <property type="entry name" value="IF2_eIF5B"/>
    <property type="match status" value="1"/>
</dbReference>
<dbReference type="NCBIfam" id="TIGR00231">
    <property type="entry name" value="small_GTP"/>
    <property type="match status" value="1"/>
</dbReference>
<keyword evidence="5 9" id="KW-0547">Nucleotide-binding</keyword>
<feature type="binding site" evidence="9">
    <location>
        <begin position="318"/>
        <end position="321"/>
    </location>
    <ligand>
        <name>GTP</name>
        <dbReference type="ChEBI" id="CHEBI:37565"/>
    </ligand>
</feature>
<dbReference type="Pfam" id="PF11987">
    <property type="entry name" value="IF-2"/>
    <property type="match status" value="1"/>
</dbReference>
<protein>
    <recommendedName>
        <fullName evidence="2 9">Translation initiation factor IF-2</fullName>
    </recommendedName>
</protein>
<feature type="compositionally biased region" description="Low complexity" evidence="11">
    <location>
        <begin position="72"/>
        <end position="107"/>
    </location>
</feature>
<evidence type="ECO:0000256" key="5">
    <source>
        <dbReference type="ARBA" id="ARBA00022741"/>
    </source>
</evidence>
<keyword evidence="7 9" id="KW-0342">GTP-binding</keyword>
<comment type="subcellular location">
    <subcellularLocation>
        <location evidence="9">Cytoplasm</location>
    </subcellularLocation>
</comment>
<dbReference type="CDD" id="cd03692">
    <property type="entry name" value="mtIF2_IVc"/>
    <property type="match status" value="1"/>
</dbReference>
<reference evidence="13 14" key="1">
    <citation type="submission" date="2020-07" db="EMBL/GenBank/DDBJ databases">
        <authorList>
            <person name="Criscuolo A."/>
        </authorList>
    </citation>
    <scope>NUCLEOTIDE SEQUENCE [LARGE SCALE GENOMIC DNA]</scope>
    <source>
        <strain evidence="14">CIP 111030</strain>
    </source>
</reference>
<dbReference type="InterPro" id="IPR000178">
    <property type="entry name" value="TF_IF2_bacterial-like"/>
</dbReference>
<dbReference type="GO" id="GO:0005829">
    <property type="term" value="C:cytosol"/>
    <property type="evidence" value="ECO:0007669"/>
    <property type="project" value="TreeGrafter"/>
</dbReference>
<evidence type="ECO:0000256" key="7">
    <source>
        <dbReference type="ARBA" id="ARBA00023134"/>
    </source>
</evidence>
<evidence type="ECO:0000256" key="1">
    <source>
        <dbReference type="ARBA" id="ARBA00007733"/>
    </source>
</evidence>
<evidence type="ECO:0000256" key="2">
    <source>
        <dbReference type="ARBA" id="ARBA00020675"/>
    </source>
</evidence>
<feature type="compositionally biased region" description="Basic and acidic residues" evidence="11">
    <location>
        <begin position="109"/>
        <end position="125"/>
    </location>
</feature>
<evidence type="ECO:0000256" key="9">
    <source>
        <dbReference type="HAMAP-Rule" id="MF_00100"/>
    </source>
</evidence>
<comment type="function">
    <text evidence="8 9 10">One of the essential components for the initiation of protein synthesis. Protects formylmethionyl-tRNA from spontaneous hydrolysis and promotes its binding to the 30S ribosomal subunits. Also involved in the hydrolysis of GTP during the formation of the 70S ribosomal complex.</text>
</comment>
<dbReference type="GO" id="GO:0003924">
    <property type="term" value="F:GTPase activity"/>
    <property type="evidence" value="ECO:0007669"/>
    <property type="project" value="UniProtKB-UniRule"/>
</dbReference>
<evidence type="ECO:0000256" key="4">
    <source>
        <dbReference type="ARBA" id="ARBA00022540"/>
    </source>
</evidence>
<dbReference type="Pfam" id="PF00009">
    <property type="entry name" value="GTP_EFTU"/>
    <property type="match status" value="1"/>
</dbReference>
<evidence type="ECO:0000313" key="13">
    <source>
        <dbReference type="EMBL" id="CAD2076204.1"/>
    </source>
</evidence>
<dbReference type="CDD" id="cd03702">
    <property type="entry name" value="IF2_mtIF2_II"/>
    <property type="match status" value="1"/>
</dbReference>
<feature type="region of interest" description="Disordered" evidence="11">
    <location>
        <begin position="36"/>
        <end position="125"/>
    </location>
</feature>
<organism evidence="13 14">
    <name type="scientific">Phocicoccus schoeneichii</name>
    <dbReference type="NCBI Taxonomy" id="1812261"/>
    <lineage>
        <taxon>Bacteria</taxon>
        <taxon>Bacillati</taxon>
        <taxon>Bacillota</taxon>
        <taxon>Bacilli</taxon>
        <taxon>Bacillales</taxon>
        <taxon>Salinicoccaceae</taxon>
        <taxon>Phocicoccus</taxon>
    </lineage>
</organism>
<dbReference type="InterPro" id="IPR036925">
    <property type="entry name" value="TIF_IF2_dom3_sf"/>
</dbReference>
<name>A0A6V7RFJ3_9BACL</name>
<dbReference type="InterPro" id="IPR006847">
    <property type="entry name" value="IF2_N"/>
</dbReference>
<keyword evidence="3 9" id="KW-0963">Cytoplasm</keyword>
<dbReference type="FunFam" id="3.40.50.10050:FF:000001">
    <property type="entry name" value="Translation initiation factor IF-2"/>
    <property type="match status" value="1"/>
</dbReference>
<dbReference type="Gene3D" id="1.10.10.2480">
    <property type="match status" value="1"/>
</dbReference>
<dbReference type="InterPro" id="IPR027417">
    <property type="entry name" value="P-loop_NTPase"/>
</dbReference>
<keyword evidence="6 9" id="KW-0648">Protein biosynthesis</keyword>
<feature type="region of interest" description="G-domain" evidence="9">
    <location>
        <begin position="212"/>
        <end position="360"/>
    </location>
</feature>
<feature type="binding site" evidence="9">
    <location>
        <begin position="264"/>
        <end position="268"/>
    </location>
    <ligand>
        <name>GTP</name>
        <dbReference type="ChEBI" id="CHEBI:37565"/>
    </ligand>
</feature>
<dbReference type="RefSeq" id="WP_186087147.1">
    <property type="nucleotide sequence ID" value="NZ_BMDB01000001.1"/>
</dbReference>
<dbReference type="FunFam" id="2.40.30.10:FF:000008">
    <property type="entry name" value="Translation initiation factor IF-2"/>
    <property type="match status" value="1"/>
</dbReference>
<dbReference type="AlphaFoldDB" id="A0A6V7RFJ3"/>
<dbReference type="SUPFAM" id="SSF52540">
    <property type="entry name" value="P-loop containing nucleoside triphosphate hydrolases"/>
    <property type="match status" value="1"/>
</dbReference>
<dbReference type="SUPFAM" id="SSF50447">
    <property type="entry name" value="Translation proteins"/>
    <property type="match status" value="2"/>
</dbReference>
<dbReference type="EMBL" id="CAJEWE010000010">
    <property type="protein sequence ID" value="CAD2076204.1"/>
    <property type="molecule type" value="Genomic_DNA"/>
</dbReference>
<dbReference type="Pfam" id="PF22042">
    <property type="entry name" value="EF-G_D2"/>
    <property type="match status" value="1"/>
</dbReference>
<evidence type="ECO:0000256" key="6">
    <source>
        <dbReference type="ARBA" id="ARBA00022917"/>
    </source>
</evidence>
<accession>A0A6V7RFJ3</accession>
<dbReference type="PANTHER" id="PTHR43381">
    <property type="entry name" value="TRANSLATION INITIATION FACTOR IF-2-RELATED"/>
    <property type="match status" value="1"/>
</dbReference>
<feature type="compositionally biased region" description="Basic and acidic residues" evidence="11">
    <location>
        <begin position="43"/>
        <end position="71"/>
    </location>
</feature>
<keyword evidence="4 9" id="KW-0396">Initiation factor</keyword>
<proteinExistence type="inferred from homology"/>
<dbReference type="Gene3D" id="3.40.50.300">
    <property type="entry name" value="P-loop containing nucleotide triphosphate hydrolases"/>
    <property type="match status" value="1"/>
</dbReference>
<evidence type="ECO:0000256" key="10">
    <source>
        <dbReference type="RuleBase" id="RU000644"/>
    </source>
</evidence>
<dbReference type="PROSITE" id="PS51722">
    <property type="entry name" value="G_TR_2"/>
    <property type="match status" value="1"/>
</dbReference>
<dbReference type="InterPro" id="IPR015760">
    <property type="entry name" value="TIF_IF2"/>
</dbReference>
<dbReference type="SUPFAM" id="SSF52156">
    <property type="entry name" value="Initiation factor IF2/eIF5b, domain 3"/>
    <property type="match status" value="1"/>
</dbReference>
<comment type="similarity">
    <text evidence="1 9 10">Belongs to the TRAFAC class translation factor GTPase superfamily. Classic translation factor GTPase family. IF-2 subfamily.</text>
</comment>
<dbReference type="InterPro" id="IPR005225">
    <property type="entry name" value="Small_GTP-bd"/>
</dbReference>